<dbReference type="Pfam" id="PF13656">
    <property type="entry name" value="RNA_pol_L_2"/>
    <property type="match status" value="1"/>
</dbReference>
<dbReference type="PANTHER" id="PTHR13946">
    <property type="entry name" value="DNA-DIRECTED RNA POLYMERASE I,II,III"/>
    <property type="match status" value="1"/>
</dbReference>
<protein>
    <recommendedName>
        <fullName evidence="6">DNA-directed RNA polymerase RBP11-like dimerisation domain-containing protein</fullName>
    </recommendedName>
</protein>
<comment type="similarity">
    <text evidence="5">Belongs to the archaeal Rpo11/eukaryotic RPB11/RPC19 RNA polymerase subunit family.</text>
</comment>
<dbReference type="CDD" id="cd06926">
    <property type="entry name" value="RNAP_II_RPB11"/>
    <property type="match status" value="1"/>
</dbReference>
<evidence type="ECO:0000259" key="6">
    <source>
        <dbReference type="Pfam" id="PF13656"/>
    </source>
</evidence>
<comment type="caution">
    <text evidence="7">The sequence shown here is derived from an EMBL/GenBank/DDBJ whole genome shotgun (WGS) entry which is preliminary data.</text>
</comment>
<dbReference type="GO" id="GO:0006366">
    <property type="term" value="P:transcription by RNA polymerase II"/>
    <property type="evidence" value="ECO:0007669"/>
    <property type="project" value="InterPro"/>
</dbReference>
<dbReference type="InterPro" id="IPR037685">
    <property type="entry name" value="RBP11"/>
</dbReference>
<gene>
    <name evidence="7" type="ORF">QBZ16_001919</name>
</gene>
<dbReference type="Gene3D" id="3.30.1360.10">
    <property type="entry name" value="RNA polymerase, RBP11-like subunit"/>
    <property type="match status" value="1"/>
</dbReference>
<evidence type="ECO:0000256" key="1">
    <source>
        <dbReference type="ARBA" id="ARBA00004123"/>
    </source>
</evidence>
<feature type="domain" description="DNA-directed RNA polymerase RBP11-like dimerisation" evidence="6">
    <location>
        <begin position="33"/>
        <end position="104"/>
    </location>
</feature>
<keyword evidence="2" id="KW-0240">DNA-directed RNA polymerase</keyword>
<proteinExistence type="inferred from homology"/>
<dbReference type="GO" id="GO:0003899">
    <property type="term" value="F:DNA-directed RNA polymerase activity"/>
    <property type="evidence" value="ECO:0007669"/>
    <property type="project" value="InterPro"/>
</dbReference>
<name>A0AAD9ILP8_PROWI</name>
<dbReference type="SUPFAM" id="SSF55257">
    <property type="entry name" value="RBP11-like subunits of RNA polymerase"/>
    <property type="match status" value="1"/>
</dbReference>
<dbReference type="Proteomes" id="UP001255856">
    <property type="component" value="Unassembled WGS sequence"/>
</dbReference>
<dbReference type="EMBL" id="JASFZW010000002">
    <property type="protein sequence ID" value="KAK2079525.1"/>
    <property type="molecule type" value="Genomic_DNA"/>
</dbReference>
<evidence type="ECO:0000256" key="2">
    <source>
        <dbReference type="ARBA" id="ARBA00022478"/>
    </source>
</evidence>
<dbReference type="InterPro" id="IPR036603">
    <property type="entry name" value="RBP11-like"/>
</dbReference>
<organism evidence="7 8">
    <name type="scientific">Prototheca wickerhamii</name>
    <dbReference type="NCBI Taxonomy" id="3111"/>
    <lineage>
        <taxon>Eukaryota</taxon>
        <taxon>Viridiplantae</taxon>
        <taxon>Chlorophyta</taxon>
        <taxon>core chlorophytes</taxon>
        <taxon>Trebouxiophyceae</taxon>
        <taxon>Chlorellales</taxon>
        <taxon>Chlorellaceae</taxon>
        <taxon>Prototheca</taxon>
    </lineage>
</organism>
<comment type="subcellular location">
    <subcellularLocation>
        <location evidence="1">Nucleus</location>
    </subcellularLocation>
</comment>
<evidence type="ECO:0000256" key="5">
    <source>
        <dbReference type="ARBA" id="ARBA00025751"/>
    </source>
</evidence>
<keyword evidence="8" id="KW-1185">Reference proteome</keyword>
<dbReference type="AlphaFoldDB" id="A0AAD9ILP8"/>
<dbReference type="PANTHER" id="PTHR13946:SF16">
    <property type="entry name" value="DNA-DIRECTED RNA POLYMERASE II SUBUNIT RPB11"/>
    <property type="match status" value="1"/>
</dbReference>
<evidence type="ECO:0000313" key="7">
    <source>
        <dbReference type="EMBL" id="KAK2079525.1"/>
    </source>
</evidence>
<dbReference type="HAMAP" id="MF_00261">
    <property type="entry name" value="RNApol_arch_Rpo11"/>
    <property type="match status" value="1"/>
</dbReference>
<evidence type="ECO:0000313" key="8">
    <source>
        <dbReference type="Proteomes" id="UP001255856"/>
    </source>
</evidence>
<dbReference type="InterPro" id="IPR022905">
    <property type="entry name" value="Rpo11-like"/>
</dbReference>
<evidence type="ECO:0000256" key="3">
    <source>
        <dbReference type="ARBA" id="ARBA00023163"/>
    </source>
</evidence>
<dbReference type="InterPro" id="IPR009025">
    <property type="entry name" value="RBP11-like_dimer"/>
</dbReference>
<keyword evidence="3" id="KW-0804">Transcription</keyword>
<accession>A0AAD9ILP8</accession>
<reference evidence="7" key="1">
    <citation type="submission" date="2021-01" db="EMBL/GenBank/DDBJ databases">
        <authorList>
            <person name="Eckstrom K.M.E."/>
        </authorList>
    </citation>
    <scope>NUCLEOTIDE SEQUENCE</scope>
    <source>
        <strain evidence="7">UVCC 0001</strain>
    </source>
</reference>
<evidence type="ECO:0000256" key="4">
    <source>
        <dbReference type="ARBA" id="ARBA00023242"/>
    </source>
</evidence>
<dbReference type="GO" id="GO:0005665">
    <property type="term" value="C:RNA polymerase II, core complex"/>
    <property type="evidence" value="ECO:0007669"/>
    <property type="project" value="InterPro"/>
</dbReference>
<sequence length="122" mass="13810">MSNQPDRYEKFVVPEGTKKVAYERNTKIANAGTFIFEREGHTIGNLISTHLHKDPQILFTGYKVPHPLEYQMLIKVQTDGRVTPIAATQNTVTKLSDTVRQIREQFVSEVGKQEVVHDGGPF</sequence>
<keyword evidence="4" id="KW-0539">Nucleus</keyword>
<dbReference type="GO" id="GO:0046983">
    <property type="term" value="F:protein dimerization activity"/>
    <property type="evidence" value="ECO:0007669"/>
    <property type="project" value="InterPro"/>
</dbReference>